<protein>
    <submittedName>
        <fullName evidence="2">PH domain-containing protein</fullName>
    </submittedName>
</protein>
<proteinExistence type="predicted"/>
<evidence type="ECO:0000313" key="1">
    <source>
        <dbReference type="Proteomes" id="UP000050741"/>
    </source>
</evidence>
<dbReference type="Proteomes" id="UP000050741">
    <property type="component" value="Unassembled WGS sequence"/>
</dbReference>
<name>A0A183CT15_GLOPA</name>
<dbReference type="PANTHER" id="PTHR31424">
    <property type="entry name" value="PROTEIN CBG23806"/>
    <property type="match status" value="1"/>
</dbReference>
<keyword evidence="1" id="KW-1185">Reference proteome</keyword>
<dbReference type="WBParaSite" id="GPLIN_001602300">
    <property type="protein sequence ID" value="GPLIN_001602300"/>
    <property type="gene ID" value="GPLIN_001602300"/>
</dbReference>
<sequence>MIYSLSRAKVLLVADLNDLELWTQRFYGQWLQLRSLDAARCSVRLKLHLLSPHVVPFARSHLWWGLTSEQGVEHVHRMCNNLAGRYAHLGDPEKIVENLAKHLTLLNALHYRGVEKNGEE</sequence>
<reference evidence="2" key="3">
    <citation type="submission" date="2016-06" db="UniProtKB">
        <authorList>
            <consortium name="WormBaseParasite"/>
        </authorList>
    </citation>
    <scope>IDENTIFICATION</scope>
</reference>
<accession>A0A183CT15</accession>
<evidence type="ECO:0000313" key="2">
    <source>
        <dbReference type="WBParaSite" id="GPLIN_001602300"/>
    </source>
</evidence>
<organism evidence="1 2">
    <name type="scientific">Globodera pallida</name>
    <name type="common">Potato cyst nematode worm</name>
    <name type="synonym">Heterodera pallida</name>
    <dbReference type="NCBI Taxonomy" id="36090"/>
    <lineage>
        <taxon>Eukaryota</taxon>
        <taxon>Metazoa</taxon>
        <taxon>Ecdysozoa</taxon>
        <taxon>Nematoda</taxon>
        <taxon>Chromadorea</taxon>
        <taxon>Rhabditida</taxon>
        <taxon>Tylenchina</taxon>
        <taxon>Tylenchomorpha</taxon>
        <taxon>Tylenchoidea</taxon>
        <taxon>Heteroderidae</taxon>
        <taxon>Heteroderinae</taxon>
        <taxon>Globodera</taxon>
    </lineage>
</organism>
<dbReference type="AlphaFoldDB" id="A0A183CT15"/>
<dbReference type="PANTHER" id="PTHR31424:SF3">
    <property type="entry name" value="RING-TYPE DOMAIN-CONTAINING PROTEIN"/>
    <property type="match status" value="1"/>
</dbReference>
<reference evidence="1" key="1">
    <citation type="submission" date="2013-12" db="EMBL/GenBank/DDBJ databases">
        <authorList>
            <person name="Aslett M."/>
        </authorList>
    </citation>
    <scope>NUCLEOTIDE SEQUENCE [LARGE SCALE GENOMIC DNA]</scope>
    <source>
        <strain evidence="1">Lindley</strain>
    </source>
</reference>
<reference evidence="1" key="2">
    <citation type="submission" date="2014-05" db="EMBL/GenBank/DDBJ databases">
        <title>The genome and life-stage specific transcriptomes of Globodera pallida elucidate key aspects of plant parasitism by a cyst nematode.</title>
        <authorList>
            <person name="Cotton J.A."/>
            <person name="Lilley C.J."/>
            <person name="Jones L.M."/>
            <person name="Kikuchi T."/>
            <person name="Reid A.J."/>
            <person name="Thorpe P."/>
            <person name="Tsai I.J."/>
            <person name="Beasley H."/>
            <person name="Blok V."/>
            <person name="Cock P.J.A."/>
            <person name="Van den Akker S.E."/>
            <person name="Holroyd N."/>
            <person name="Hunt M."/>
            <person name="Mantelin S."/>
            <person name="Naghra H."/>
            <person name="Pain A."/>
            <person name="Palomares-Rius J.E."/>
            <person name="Zarowiecki M."/>
            <person name="Berriman M."/>
            <person name="Jones J.T."/>
            <person name="Urwin P.E."/>
        </authorList>
    </citation>
    <scope>NUCLEOTIDE SEQUENCE [LARGE SCALE GENOMIC DNA]</scope>
    <source>
        <strain evidence="1">Lindley</strain>
    </source>
</reference>